<dbReference type="OMA" id="SWMETIH"/>
<dbReference type="Pfam" id="PF13242">
    <property type="entry name" value="Hydrolase_like"/>
    <property type="match status" value="1"/>
</dbReference>
<dbReference type="InterPro" id="IPR050324">
    <property type="entry name" value="CDP-alcohol_PTase-I"/>
</dbReference>
<dbReference type="PANTHER" id="PTHR14269">
    <property type="entry name" value="CDP-DIACYLGLYCEROL--GLYCEROL-3-PHOSPHATE 3-PHOSPHATIDYLTRANSFERASE-RELATED"/>
    <property type="match status" value="1"/>
</dbReference>
<dbReference type="InterPro" id="IPR036412">
    <property type="entry name" value="HAD-like_sf"/>
</dbReference>
<dbReference type="Gene3D" id="3.40.50.1000">
    <property type="entry name" value="HAD superfamily/HAD-like"/>
    <property type="match status" value="2"/>
</dbReference>
<dbReference type="SUPFAM" id="SSF56784">
    <property type="entry name" value="HAD-like"/>
    <property type="match status" value="1"/>
</dbReference>
<proteinExistence type="predicted"/>
<dbReference type="OrthoDB" id="10251048at2759"/>
<protein>
    <submittedName>
        <fullName evidence="2">Uncharacterized protein</fullName>
    </submittedName>
</protein>
<dbReference type="GeneID" id="19240441"/>
<accession>U1FYF0</accession>
<keyword evidence="3" id="KW-1185">Reference proteome</keyword>
<dbReference type="EMBL" id="KE721373">
    <property type="protein sequence ID" value="ERF69947.1"/>
    <property type="molecule type" value="Genomic_DNA"/>
</dbReference>
<dbReference type="GO" id="GO:0046474">
    <property type="term" value="P:glycerophospholipid biosynthetic process"/>
    <property type="evidence" value="ECO:0007669"/>
    <property type="project" value="TreeGrafter"/>
</dbReference>
<reference evidence="3" key="1">
    <citation type="journal article" date="2014" name="BMC Genomics">
        <title>Genome characteristics reveal the impact of lichenization on lichen-forming fungus Endocarpon pusillum Hedwig (Verrucariales, Ascomycota).</title>
        <authorList>
            <person name="Wang Y.-Y."/>
            <person name="Liu B."/>
            <person name="Zhang X.-Y."/>
            <person name="Zhou Q.-M."/>
            <person name="Zhang T."/>
            <person name="Li H."/>
            <person name="Yu Y.-F."/>
            <person name="Zhang X.-L."/>
            <person name="Hao X.-Y."/>
            <person name="Wang M."/>
            <person name="Wang L."/>
            <person name="Wei J.-C."/>
        </authorList>
    </citation>
    <scope>NUCLEOTIDE SEQUENCE [LARGE SCALE GENOMIC DNA]</scope>
    <source>
        <strain evidence="3">Z07020 / HMAS-L-300199</strain>
    </source>
</reference>
<organism evidence="2 3">
    <name type="scientific">Endocarpon pusillum (strain Z07020 / HMAS-L-300199)</name>
    <name type="common">Lichen-forming fungus</name>
    <dbReference type="NCBI Taxonomy" id="1263415"/>
    <lineage>
        <taxon>Eukaryota</taxon>
        <taxon>Fungi</taxon>
        <taxon>Dikarya</taxon>
        <taxon>Ascomycota</taxon>
        <taxon>Pezizomycotina</taxon>
        <taxon>Eurotiomycetes</taxon>
        <taxon>Chaetothyriomycetidae</taxon>
        <taxon>Verrucariales</taxon>
        <taxon>Verrucariaceae</taxon>
        <taxon>Endocarpon</taxon>
    </lineage>
</organism>
<dbReference type="HOGENOM" id="CLU_030880_3_0_1"/>
<dbReference type="NCBIfam" id="TIGR01460">
    <property type="entry name" value="HAD-SF-IIA"/>
    <property type="match status" value="1"/>
</dbReference>
<dbReference type="InterPro" id="IPR006357">
    <property type="entry name" value="HAD-SF_hydro_IIA"/>
</dbReference>
<dbReference type="Pfam" id="PF13344">
    <property type="entry name" value="Hydrolase_6"/>
    <property type="match status" value="1"/>
</dbReference>
<name>U1FYF0_ENDPU</name>
<evidence type="ECO:0000313" key="2">
    <source>
        <dbReference type="EMBL" id="ERF69947.1"/>
    </source>
</evidence>
<dbReference type="InterPro" id="IPR023214">
    <property type="entry name" value="HAD_sf"/>
</dbReference>
<feature type="region of interest" description="Disordered" evidence="1">
    <location>
        <begin position="77"/>
        <end position="113"/>
    </location>
</feature>
<dbReference type="GO" id="GO:0005739">
    <property type="term" value="C:mitochondrion"/>
    <property type="evidence" value="ECO:0007669"/>
    <property type="project" value="TreeGrafter"/>
</dbReference>
<dbReference type="NCBIfam" id="TIGR01456">
    <property type="entry name" value="CECR5"/>
    <property type="match status" value="1"/>
</dbReference>
<sequence length="489" mass="54160">MDGISPLITCPTRSTASDDLAAKRLFNKTQRTEEHRNGTPLMSNAKSQVDDSVFEVPTSNSPYSDVAKYTHSHTLSLLQKRRHTSRNSSGAASPIPHPRSNFRLNSVLSDDRDRSTSVQRQSALIMAAAKNLAFVFDIDGVLVNGDHAIAKAHHALHILNGDNSLGIRIPYILLTNGGGMVEKDRCTQLNEILHLGMPISPGQLIQSHTPMQALKEYYSTVLIIGGEGERCKKIAQHYGFTDIVVPHDILAWDPTISPFKKLTPAELAAANPRDFSRININAILVLSSSRDYATDLQLIVDLLCSSHGRLGTVSSDPVTERIPIYFSHGDLIFPNGHLQPRMSQGAFRIGLEGMYKALTGVELERIIYGKPERAAYVYAEEVLARWMESLYGEGSKLPENVYMVGDNPASDICGGNMHGWNTCLVRTGVFRGEKGKNDEDHPASFGVFDDVLEAVIAVIRKELGNDLKFEWNPRAQNHIFEQDKDHIRQ</sequence>
<dbReference type="FunFam" id="3.40.50.1000:FF:000069">
    <property type="entry name" value="HAD-superfamily subfamily IIA hydrolase"/>
    <property type="match status" value="1"/>
</dbReference>
<dbReference type="InterPro" id="IPR006353">
    <property type="entry name" value="HAD-SF_hydro_IIA_CECR5"/>
</dbReference>
<gene>
    <name evidence="2" type="ORF">EPUS_05491</name>
</gene>
<dbReference type="RefSeq" id="XP_007804447.1">
    <property type="nucleotide sequence ID" value="XM_007806256.1"/>
</dbReference>
<evidence type="ECO:0000256" key="1">
    <source>
        <dbReference type="SAM" id="MobiDB-lite"/>
    </source>
</evidence>
<dbReference type="PANTHER" id="PTHR14269:SF51">
    <property type="entry name" value="HYPOTHETICAL HAD-SUPERFAMILY HYDROLASE (EUROFUNG)"/>
    <property type="match status" value="1"/>
</dbReference>
<evidence type="ECO:0000313" key="3">
    <source>
        <dbReference type="Proteomes" id="UP000019373"/>
    </source>
</evidence>
<dbReference type="eggNOG" id="KOG1618">
    <property type="taxonomic scope" value="Eukaryota"/>
</dbReference>
<dbReference type="AlphaFoldDB" id="U1FYF0"/>
<dbReference type="Proteomes" id="UP000019373">
    <property type="component" value="Unassembled WGS sequence"/>
</dbReference>